<keyword evidence="4" id="KW-0460">Magnesium</keyword>
<keyword evidence="6" id="KW-0808">Transferase</keyword>
<evidence type="ECO:0000256" key="3">
    <source>
        <dbReference type="ARBA" id="ARBA00022801"/>
    </source>
</evidence>
<dbReference type="Proteomes" id="UP000006787">
    <property type="component" value="Unassembled WGS sequence"/>
</dbReference>
<reference evidence="6 7" key="1">
    <citation type="journal article" date="2012" name="J. Bacteriol.">
        <title>Genome Sequence of the Bacteriocin-Producing Strain Lactococcus garvieae DCC43.</title>
        <authorList>
            <person name="Gabrielsen C."/>
            <person name="Brede D.A."/>
            <person name="Hernandez P.E."/>
            <person name="Nes I.F."/>
            <person name="Diep D.B."/>
        </authorList>
    </citation>
    <scope>NUCLEOTIDE SEQUENCE [LARGE SCALE GENOMIC DNA]</scope>
    <source>
        <strain evidence="6 7">DCC43</strain>
    </source>
</reference>
<dbReference type="NCBIfam" id="NF002559">
    <property type="entry name" value="PRK02134.1"/>
    <property type="match status" value="1"/>
</dbReference>
<evidence type="ECO:0000256" key="2">
    <source>
        <dbReference type="ARBA" id="ARBA00022723"/>
    </source>
</evidence>
<proteinExistence type="predicted"/>
<sequence>MALMIINADDFGYGNGINHGIIESHRNGILTSTTMMANMPGFDHAKALAKENPNLGIGVHLVLTCGAPLRTDVPSLVNEKGNFHHLSFYEADFEINLEELYLEWKSQIEKVIQAGIEPTHLDSHHHVNSIGSLTEVFEKLAREYHLPVRSNYKVSDDLLTTRRFFHTLDSLGMEKEIWRPMAIRSLIDDCLTFGSVEAMCHPGYVDAELLDRSSFTSGRAYQVRELTKEKYKILFDEMGITLGTYRDLQ</sequence>
<dbReference type="GO" id="GO:0019213">
    <property type="term" value="F:deacetylase activity"/>
    <property type="evidence" value="ECO:0007669"/>
    <property type="project" value="TreeGrafter"/>
</dbReference>
<keyword evidence="5" id="KW-0119">Carbohydrate metabolism</keyword>
<dbReference type="InterPro" id="IPR022948">
    <property type="entry name" value="COD_ChbG_bac"/>
</dbReference>
<evidence type="ECO:0000313" key="7">
    <source>
        <dbReference type="Proteomes" id="UP000006787"/>
    </source>
</evidence>
<organism evidence="6 7">
    <name type="scientific">Lactococcus garvieae DCC43</name>
    <dbReference type="NCBI Taxonomy" id="1231377"/>
    <lineage>
        <taxon>Bacteria</taxon>
        <taxon>Bacillati</taxon>
        <taxon>Bacillota</taxon>
        <taxon>Bacilli</taxon>
        <taxon>Lactobacillales</taxon>
        <taxon>Streptococcaceae</taxon>
        <taxon>Lactococcus</taxon>
    </lineage>
</organism>
<dbReference type="CDD" id="cd10803">
    <property type="entry name" value="YdjC_EF3048_like"/>
    <property type="match status" value="1"/>
</dbReference>
<comment type="caution">
    <text evidence="6">The sequence shown here is derived from an EMBL/GenBank/DDBJ whole genome shotgun (WGS) entry which is preliminary data.</text>
</comment>
<dbReference type="GO" id="GO:0046872">
    <property type="term" value="F:metal ion binding"/>
    <property type="evidence" value="ECO:0007669"/>
    <property type="project" value="UniProtKB-KW"/>
</dbReference>
<dbReference type="GO" id="GO:0000272">
    <property type="term" value="P:polysaccharide catabolic process"/>
    <property type="evidence" value="ECO:0007669"/>
    <property type="project" value="InterPro"/>
</dbReference>
<dbReference type="PATRIC" id="fig|1231377.3.peg.1276"/>
<comment type="cofactor">
    <cofactor evidence="1">
        <name>Mg(2+)</name>
        <dbReference type="ChEBI" id="CHEBI:18420"/>
    </cofactor>
</comment>
<dbReference type="Gene3D" id="3.20.20.370">
    <property type="entry name" value="Glycoside hydrolase/deacetylase"/>
    <property type="match status" value="1"/>
</dbReference>
<evidence type="ECO:0000256" key="1">
    <source>
        <dbReference type="ARBA" id="ARBA00001946"/>
    </source>
</evidence>
<dbReference type="PANTHER" id="PTHR31609">
    <property type="entry name" value="YDJC DEACETYLASE FAMILY MEMBER"/>
    <property type="match status" value="1"/>
</dbReference>
<gene>
    <name evidence="6" type="ORF">C426_1279</name>
</gene>
<keyword evidence="2" id="KW-0479">Metal-binding</keyword>
<dbReference type="PANTHER" id="PTHR31609:SF1">
    <property type="entry name" value="CARBOHYDRATE DEACETYLASE"/>
    <property type="match status" value="1"/>
</dbReference>
<name>K2PIQ7_9LACT</name>
<dbReference type="SUPFAM" id="SSF88713">
    <property type="entry name" value="Glycoside hydrolase/deacetylase"/>
    <property type="match status" value="1"/>
</dbReference>
<protein>
    <submittedName>
        <fullName evidence="6">Cellobiose phosphotransferase system YdjC-like protein</fullName>
    </submittedName>
</protein>
<dbReference type="InterPro" id="IPR006879">
    <property type="entry name" value="YdjC-like"/>
</dbReference>
<dbReference type="RefSeq" id="WP_004260144.1">
    <property type="nucleotide sequence ID" value="NZ_AMQS01000015.1"/>
</dbReference>
<accession>K2PIQ7</accession>
<evidence type="ECO:0000256" key="4">
    <source>
        <dbReference type="ARBA" id="ARBA00022842"/>
    </source>
</evidence>
<dbReference type="GO" id="GO:0016740">
    <property type="term" value="F:transferase activity"/>
    <property type="evidence" value="ECO:0007669"/>
    <property type="project" value="UniProtKB-KW"/>
</dbReference>
<dbReference type="EMBL" id="AMQS01000015">
    <property type="protein sequence ID" value="EKF51325.1"/>
    <property type="molecule type" value="Genomic_DNA"/>
</dbReference>
<dbReference type="eggNOG" id="COG3394">
    <property type="taxonomic scope" value="Bacteria"/>
</dbReference>
<keyword evidence="3" id="KW-0378">Hydrolase</keyword>
<dbReference type="Pfam" id="PF04794">
    <property type="entry name" value="YdjC"/>
    <property type="match status" value="1"/>
</dbReference>
<dbReference type="AlphaFoldDB" id="K2PIQ7"/>
<dbReference type="InterPro" id="IPR011330">
    <property type="entry name" value="Glyco_hydro/deAcase_b/a-brl"/>
</dbReference>
<evidence type="ECO:0000256" key="5">
    <source>
        <dbReference type="ARBA" id="ARBA00023277"/>
    </source>
</evidence>
<dbReference type="GO" id="GO:0016811">
    <property type="term" value="F:hydrolase activity, acting on carbon-nitrogen (but not peptide) bonds, in linear amides"/>
    <property type="evidence" value="ECO:0007669"/>
    <property type="project" value="InterPro"/>
</dbReference>
<evidence type="ECO:0000313" key="6">
    <source>
        <dbReference type="EMBL" id="EKF51325.1"/>
    </source>
</evidence>